<dbReference type="PROSITE" id="PS00297">
    <property type="entry name" value="HSP70_1"/>
    <property type="match status" value="1"/>
</dbReference>
<keyword evidence="6" id="KW-0547">Nucleotide-binding</keyword>
<dbReference type="SUPFAM" id="SSF53067">
    <property type="entry name" value="Actin-like ATPase domain"/>
    <property type="match status" value="2"/>
</dbReference>
<dbReference type="GO" id="GO:0140662">
    <property type="term" value="F:ATP-dependent protein folding chaperone"/>
    <property type="evidence" value="ECO:0007669"/>
    <property type="project" value="InterPro"/>
</dbReference>
<keyword evidence="9" id="KW-0143">Chaperone</keyword>
<evidence type="ECO:0000256" key="2">
    <source>
        <dbReference type="ARBA" id="ARBA00007381"/>
    </source>
</evidence>
<dbReference type="PRINTS" id="PR00301">
    <property type="entry name" value="HEATSHOCK70"/>
</dbReference>
<name>A0A4R3Z5A1_9FIRM</name>
<keyword evidence="5" id="KW-0597">Phosphoprotein</keyword>
<dbReference type="Gene3D" id="3.30.420.40">
    <property type="match status" value="2"/>
</dbReference>
<evidence type="ECO:0000256" key="5">
    <source>
        <dbReference type="ARBA" id="ARBA00022553"/>
    </source>
</evidence>
<evidence type="ECO:0000256" key="10">
    <source>
        <dbReference type="ARBA" id="ARBA00030019"/>
    </source>
</evidence>
<dbReference type="Gene3D" id="2.60.34.10">
    <property type="entry name" value="Substrate Binding Domain Of DNAk, Chain A, domain 1"/>
    <property type="match status" value="1"/>
</dbReference>
<dbReference type="InterPro" id="IPR043129">
    <property type="entry name" value="ATPase_NBD"/>
</dbReference>
<dbReference type="FunFam" id="3.30.420.40:FF:000545">
    <property type="entry name" value="Endoplasmic reticulum chaperone BiP"/>
    <property type="match status" value="1"/>
</dbReference>
<evidence type="ECO:0000313" key="14">
    <source>
        <dbReference type="Proteomes" id="UP000295515"/>
    </source>
</evidence>
<evidence type="ECO:0000256" key="12">
    <source>
        <dbReference type="ARBA" id="ARBA00033103"/>
    </source>
</evidence>
<dbReference type="EMBL" id="SMCQ01000007">
    <property type="protein sequence ID" value="TCW00531.1"/>
    <property type="molecule type" value="Genomic_DNA"/>
</dbReference>
<gene>
    <name evidence="13" type="ORF">EDD60_10720</name>
</gene>
<keyword evidence="8" id="KW-0346">Stress response</keyword>
<evidence type="ECO:0000256" key="3">
    <source>
        <dbReference type="ARBA" id="ARBA00014415"/>
    </source>
</evidence>
<sequence length="417" mass="45862">MAVIGIDLGTTNSLAVVYRNGNVELIPNQFHEYLTPSVVSLDHNELVVGKIAKERLVTDPEHTTYLFKRKMGKSEKTQLGSKSYLPEELSACVVKQLIEDAQNYLGEKVDEVVISVPAYFDATQRRATKAIGEILGVKVNRLINEPSAAAIACHQSDDFETFVVFDFGGGTLDVSVVDCFENVVSINAIAGNNQLGGSDFDKAIAYYFCQQNDIDFVSLSKEEQRSLLLCSERAKLSLRDSSSTTMKLTLSKHQYVCELDNEILFSITKHIFTEIKKVIGKAVKDSGFSAEELDSLILVGGSSYMPVVRDYLTQLLNIPVSQSEDIDLLVARGLGKYIGIKQREADVKDLLVTDICPFSLSTGVHNPIDTAKDLAEVIIPRNTVLPASESVTLQTVKKGQTHVNVTVYQGGRNVCQR</sequence>
<dbReference type="PANTHER" id="PTHR19375">
    <property type="entry name" value="HEAT SHOCK PROTEIN 70KDA"/>
    <property type="match status" value="1"/>
</dbReference>
<dbReference type="Proteomes" id="UP000295515">
    <property type="component" value="Unassembled WGS sequence"/>
</dbReference>
<accession>A0A4R3Z5A1</accession>
<dbReference type="RefSeq" id="WP_207905301.1">
    <property type="nucleotide sequence ID" value="NZ_JANKBF010000010.1"/>
</dbReference>
<comment type="similarity">
    <text evidence="2">Belongs to the heat shock protein 70 family.</text>
</comment>
<evidence type="ECO:0000313" key="13">
    <source>
        <dbReference type="EMBL" id="TCW00531.1"/>
    </source>
</evidence>
<keyword evidence="14" id="KW-1185">Reference proteome</keyword>
<evidence type="ECO:0000256" key="1">
    <source>
        <dbReference type="ARBA" id="ARBA00002290"/>
    </source>
</evidence>
<dbReference type="GeneID" id="98915115"/>
<evidence type="ECO:0000256" key="4">
    <source>
        <dbReference type="ARBA" id="ARBA00017249"/>
    </source>
</evidence>
<dbReference type="InterPro" id="IPR018181">
    <property type="entry name" value="Heat_shock_70_CS"/>
</dbReference>
<evidence type="ECO:0000256" key="9">
    <source>
        <dbReference type="ARBA" id="ARBA00023186"/>
    </source>
</evidence>
<comment type="caution">
    <text evidence="13">The sequence shown here is derived from an EMBL/GenBank/DDBJ whole genome shotgun (WGS) entry which is preliminary data.</text>
</comment>
<dbReference type="InterPro" id="IPR029047">
    <property type="entry name" value="HSP70_peptide-bd_sf"/>
</dbReference>
<reference evidence="13 14" key="1">
    <citation type="submission" date="2019-03" db="EMBL/GenBank/DDBJ databases">
        <title>Genomic Encyclopedia of Type Strains, Phase IV (KMG-IV): sequencing the most valuable type-strain genomes for metagenomic binning, comparative biology and taxonomic classification.</title>
        <authorList>
            <person name="Goeker M."/>
        </authorList>
    </citation>
    <scope>NUCLEOTIDE SEQUENCE [LARGE SCALE GENOMIC DNA]</scope>
    <source>
        <strain evidence="13 14">DSM 29487</strain>
    </source>
</reference>
<dbReference type="PROSITE" id="PS00329">
    <property type="entry name" value="HSP70_2"/>
    <property type="match status" value="1"/>
</dbReference>
<evidence type="ECO:0000256" key="8">
    <source>
        <dbReference type="ARBA" id="ARBA00023016"/>
    </source>
</evidence>
<dbReference type="SUPFAM" id="SSF100920">
    <property type="entry name" value="Heat shock protein 70kD (HSP70), peptide-binding domain"/>
    <property type="match status" value="1"/>
</dbReference>
<evidence type="ECO:0000256" key="7">
    <source>
        <dbReference type="ARBA" id="ARBA00022840"/>
    </source>
</evidence>
<evidence type="ECO:0000256" key="11">
    <source>
        <dbReference type="ARBA" id="ARBA00030945"/>
    </source>
</evidence>
<keyword evidence="7" id="KW-0067">ATP-binding</keyword>
<dbReference type="GO" id="GO:0005524">
    <property type="term" value="F:ATP binding"/>
    <property type="evidence" value="ECO:0007669"/>
    <property type="project" value="UniProtKB-KW"/>
</dbReference>
<dbReference type="AlphaFoldDB" id="A0A4R3Z5A1"/>
<dbReference type="Pfam" id="PF00012">
    <property type="entry name" value="HSP70"/>
    <property type="match status" value="2"/>
</dbReference>
<proteinExistence type="inferred from homology"/>
<evidence type="ECO:0000256" key="6">
    <source>
        <dbReference type="ARBA" id="ARBA00022741"/>
    </source>
</evidence>
<protein>
    <recommendedName>
        <fullName evidence="3">Chaperone protein DnaK</fullName>
    </recommendedName>
    <alternativeName>
        <fullName evidence="4">Chaperone protein dnaK</fullName>
    </alternativeName>
    <alternativeName>
        <fullName evidence="12">HSP70</fullName>
    </alternativeName>
    <alternativeName>
        <fullName evidence="11">Heat shock 70 kDa protein</fullName>
    </alternativeName>
    <alternativeName>
        <fullName evidence="10">Heat shock protein 70</fullName>
    </alternativeName>
</protein>
<dbReference type="Gene3D" id="3.90.640.10">
    <property type="entry name" value="Actin, Chain A, domain 4"/>
    <property type="match status" value="1"/>
</dbReference>
<comment type="function">
    <text evidence="1">Acts as a chaperone.</text>
</comment>
<organism evidence="13 14">
    <name type="scientific">Longibaculum muris</name>
    <dbReference type="NCBI Taxonomy" id="1796628"/>
    <lineage>
        <taxon>Bacteria</taxon>
        <taxon>Bacillati</taxon>
        <taxon>Bacillota</taxon>
        <taxon>Erysipelotrichia</taxon>
        <taxon>Erysipelotrichales</taxon>
        <taxon>Coprobacillaceae</taxon>
        <taxon>Longibaculum</taxon>
    </lineage>
</organism>
<dbReference type="PROSITE" id="PS01036">
    <property type="entry name" value="HSP70_3"/>
    <property type="match status" value="1"/>
</dbReference>
<dbReference type="InterPro" id="IPR013126">
    <property type="entry name" value="Hsp_70_fam"/>
</dbReference>